<protein>
    <submittedName>
        <fullName evidence="2">Uncharacterized protein</fullName>
    </submittedName>
</protein>
<organism evidence="2 3">
    <name type="scientific">Sus scrofa</name>
    <name type="common">Pig</name>
    <dbReference type="NCBI Taxonomy" id="9823"/>
    <lineage>
        <taxon>Eukaryota</taxon>
        <taxon>Metazoa</taxon>
        <taxon>Chordata</taxon>
        <taxon>Craniata</taxon>
        <taxon>Vertebrata</taxon>
        <taxon>Euteleostomi</taxon>
        <taxon>Mammalia</taxon>
        <taxon>Eutheria</taxon>
        <taxon>Laurasiatheria</taxon>
        <taxon>Artiodactyla</taxon>
        <taxon>Suina</taxon>
        <taxon>Suidae</taxon>
        <taxon>Sus</taxon>
    </lineage>
</organism>
<name>A0A8D0Z6J9_PIG</name>
<evidence type="ECO:0000256" key="1">
    <source>
        <dbReference type="SAM" id="MobiDB-lite"/>
    </source>
</evidence>
<reference evidence="2" key="1">
    <citation type="submission" date="2025-08" db="UniProtKB">
        <authorList>
            <consortium name="Ensembl"/>
        </authorList>
    </citation>
    <scope>IDENTIFICATION</scope>
</reference>
<dbReference type="Proteomes" id="UP000694720">
    <property type="component" value="Unplaced"/>
</dbReference>
<evidence type="ECO:0000313" key="2">
    <source>
        <dbReference type="Ensembl" id="ENSSSCP00035011212.1"/>
    </source>
</evidence>
<sequence length="109" mass="11642">MGRKQLVGLSCSPVATRLSRRAPPLAGRTPTPSWSLGQLRCLPTCSWMGPYPAAPPHPSPVVLKGRGNGPGTNSTPPHPQGILVMPSCPRQRAAHLFPIYIKIVCILCN</sequence>
<accession>A0A8D0Z6J9</accession>
<dbReference type="Ensembl" id="ENSSSCT00035029063.1">
    <property type="protein sequence ID" value="ENSSSCP00035011212.1"/>
    <property type="gene ID" value="ENSSSCG00035022274.1"/>
</dbReference>
<evidence type="ECO:0000313" key="3">
    <source>
        <dbReference type="Proteomes" id="UP000694720"/>
    </source>
</evidence>
<proteinExistence type="predicted"/>
<dbReference type="AlphaFoldDB" id="A0A8D0Z6J9"/>
<feature type="region of interest" description="Disordered" evidence="1">
    <location>
        <begin position="58"/>
        <end position="80"/>
    </location>
</feature>